<feature type="compositionally biased region" description="Polar residues" evidence="1">
    <location>
        <begin position="16"/>
        <end position="27"/>
    </location>
</feature>
<gene>
    <name evidence="2" type="ORF">B2J93_6800</name>
</gene>
<evidence type="ECO:0000256" key="1">
    <source>
        <dbReference type="SAM" id="MobiDB-lite"/>
    </source>
</evidence>
<proteinExistence type="predicted"/>
<accession>A0A218YXR1</accession>
<name>A0A218YXR1_9HELO</name>
<dbReference type="AlphaFoldDB" id="A0A218YXR1"/>
<dbReference type="EMBL" id="MZNU01000342">
    <property type="protein sequence ID" value="OWO99745.1"/>
    <property type="molecule type" value="Genomic_DNA"/>
</dbReference>
<keyword evidence="3" id="KW-1185">Reference proteome</keyword>
<reference evidence="2 3" key="1">
    <citation type="submission" date="2017-04" db="EMBL/GenBank/DDBJ databases">
        <title>Draft genome sequence of Marssonina coronaria NL1: causal agent of apple blotch.</title>
        <authorList>
            <person name="Cheng Q."/>
        </authorList>
    </citation>
    <scope>NUCLEOTIDE SEQUENCE [LARGE SCALE GENOMIC DNA]</scope>
    <source>
        <strain evidence="2 3">NL1</strain>
    </source>
</reference>
<evidence type="ECO:0000313" key="3">
    <source>
        <dbReference type="Proteomes" id="UP000242519"/>
    </source>
</evidence>
<dbReference type="InParanoid" id="A0A218YXR1"/>
<evidence type="ECO:0000313" key="2">
    <source>
        <dbReference type="EMBL" id="OWO99745.1"/>
    </source>
</evidence>
<dbReference type="Proteomes" id="UP000242519">
    <property type="component" value="Unassembled WGS sequence"/>
</dbReference>
<feature type="region of interest" description="Disordered" evidence="1">
    <location>
        <begin position="121"/>
        <end position="166"/>
    </location>
</feature>
<sequence>MPVGKDVGGRRVLSSAFPSKTDPTGSIGSADRKMHSIAYLLSREPDTLMGTRRDVTCGLTGWGISLGTNGIVPHRHWRVEGTIVTMESSSRCRRAATAPNAPPAFVYPPTPYATHRVGTPIPTPDFHASNLSRPEPHIWRKRPPTPTPTPTPTQQQQHEAIRGLQR</sequence>
<protein>
    <submittedName>
        <fullName evidence="2">Uncharacterized protein</fullName>
    </submittedName>
</protein>
<feature type="region of interest" description="Disordered" evidence="1">
    <location>
        <begin position="1"/>
        <end position="29"/>
    </location>
</feature>
<comment type="caution">
    <text evidence="2">The sequence shown here is derived from an EMBL/GenBank/DDBJ whole genome shotgun (WGS) entry which is preliminary data.</text>
</comment>
<organism evidence="2 3">
    <name type="scientific">Diplocarpon coronariae</name>
    <dbReference type="NCBI Taxonomy" id="2795749"/>
    <lineage>
        <taxon>Eukaryota</taxon>
        <taxon>Fungi</taxon>
        <taxon>Dikarya</taxon>
        <taxon>Ascomycota</taxon>
        <taxon>Pezizomycotina</taxon>
        <taxon>Leotiomycetes</taxon>
        <taxon>Helotiales</taxon>
        <taxon>Drepanopezizaceae</taxon>
        <taxon>Diplocarpon</taxon>
    </lineage>
</organism>